<sequence>MNLQELNSILPPEQRKQACLNQSQVSQLLGVSSSTLANWRAEGISLEYIKVGKGSKNRVMYLKTKLLEFLNSQNIKVS</sequence>
<protein>
    <submittedName>
        <fullName evidence="1">Uncharacterized protein</fullName>
    </submittedName>
</protein>
<dbReference type="EMBL" id="NXII01000011">
    <property type="protein sequence ID" value="RXI40247.1"/>
    <property type="molecule type" value="Genomic_DNA"/>
</dbReference>
<evidence type="ECO:0000313" key="1">
    <source>
        <dbReference type="EMBL" id="RXI40247.1"/>
    </source>
</evidence>
<evidence type="ECO:0000313" key="2">
    <source>
        <dbReference type="Proteomes" id="UP000290378"/>
    </source>
</evidence>
<reference evidence="1 2" key="1">
    <citation type="submission" date="2017-09" db="EMBL/GenBank/DDBJ databases">
        <title>Genomics of the genus Arcobacter.</title>
        <authorList>
            <person name="Perez-Cataluna A."/>
            <person name="Figueras M.J."/>
            <person name="Salas-Masso N."/>
        </authorList>
    </citation>
    <scope>NUCLEOTIDE SEQUENCE [LARGE SCALE GENOMIC DNA]</scope>
    <source>
        <strain evidence="1 2">CECT 7834</strain>
    </source>
</reference>
<name>A0A6M8NN91_9BACT</name>
<organism evidence="1 2">
    <name type="scientific">Arcobacter cloacae</name>
    <dbReference type="NCBI Taxonomy" id="1054034"/>
    <lineage>
        <taxon>Bacteria</taxon>
        <taxon>Pseudomonadati</taxon>
        <taxon>Campylobacterota</taxon>
        <taxon>Epsilonproteobacteria</taxon>
        <taxon>Campylobacterales</taxon>
        <taxon>Arcobacteraceae</taxon>
        <taxon>Arcobacter</taxon>
    </lineage>
</organism>
<proteinExistence type="predicted"/>
<dbReference type="RefSeq" id="WP_129013877.1">
    <property type="nucleotide sequence ID" value="NZ_CBCSEI010000006.1"/>
</dbReference>
<keyword evidence="2" id="KW-1185">Reference proteome</keyword>
<accession>A0A6M8NN91</accession>
<dbReference type="Proteomes" id="UP000290378">
    <property type="component" value="Unassembled WGS sequence"/>
</dbReference>
<comment type="caution">
    <text evidence="1">The sequence shown here is derived from an EMBL/GenBank/DDBJ whole genome shotgun (WGS) entry which is preliminary data.</text>
</comment>
<dbReference type="InterPro" id="IPR009061">
    <property type="entry name" value="DNA-bd_dom_put_sf"/>
</dbReference>
<gene>
    <name evidence="1" type="ORF">CP963_09195</name>
</gene>
<dbReference type="SUPFAM" id="SSF46955">
    <property type="entry name" value="Putative DNA-binding domain"/>
    <property type="match status" value="1"/>
</dbReference>
<dbReference type="AlphaFoldDB" id="A0A6M8NN91"/>